<accession>A0A9W9A4J3</accession>
<proteinExistence type="predicted"/>
<evidence type="ECO:0000256" key="1">
    <source>
        <dbReference type="SAM" id="MobiDB-lite"/>
    </source>
</evidence>
<dbReference type="AlphaFoldDB" id="A0A9W9A4J3"/>
<dbReference type="Proteomes" id="UP001150266">
    <property type="component" value="Unassembled WGS sequence"/>
</dbReference>
<protein>
    <submittedName>
        <fullName evidence="2">Uncharacterized protein</fullName>
    </submittedName>
</protein>
<feature type="region of interest" description="Disordered" evidence="1">
    <location>
        <begin position="54"/>
        <end position="73"/>
    </location>
</feature>
<keyword evidence="3" id="KW-1185">Reference proteome</keyword>
<name>A0A9W9A4J3_9AGAR</name>
<sequence>MISLELQTGENIPHASSWKKWIVVAIDYLENNGEIITNEDWAEFKAKVTDPGALTGGGAGGEEEGEAALLPVN</sequence>
<evidence type="ECO:0000313" key="2">
    <source>
        <dbReference type="EMBL" id="KAJ4474383.1"/>
    </source>
</evidence>
<organism evidence="2 3">
    <name type="scientific">Lentinula aciculospora</name>
    <dbReference type="NCBI Taxonomy" id="153920"/>
    <lineage>
        <taxon>Eukaryota</taxon>
        <taxon>Fungi</taxon>
        <taxon>Dikarya</taxon>
        <taxon>Basidiomycota</taxon>
        <taxon>Agaricomycotina</taxon>
        <taxon>Agaricomycetes</taxon>
        <taxon>Agaricomycetidae</taxon>
        <taxon>Agaricales</taxon>
        <taxon>Marasmiineae</taxon>
        <taxon>Omphalotaceae</taxon>
        <taxon>Lentinula</taxon>
    </lineage>
</organism>
<comment type="caution">
    <text evidence="2">The sequence shown here is derived from an EMBL/GenBank/DDBJ whole genome shotgun (WGS) entry which is preliminary data.</text>
</comment>
<reference evidence="2" key="1">
    <citation type="submission" date="2022-08" db="EMBL/GenBank/DDBJ databases">
        <title>A Global Phylogenomic Analysis of the Shiitake Genus Lentinula.</title>
        <authorList>
            <consortium name="DOE Joint Genome Institute"/>
            <person name="Sierra-Patev S."/>
            <person name="Min B."/>
            <person name="Naranjo-Ortiz M."/>
            <person name="Looney B."/>
            <person name="Konkel Z."/>
            <person name="Slot J.C."/>
            <person name="Sakamoto Y."/>
            <person name="Steenwyk J.L."/>
            <person name="Rokas A."/>
            <person name="Carro J."/>
            <person name="Camarero S."/>
            <person name="Ferreira P."/>
            <person name="Molpeceres G."/>
            <person name="Ruiz-Duenas F.J."/>
            <person name="Serrano A."/>
            <person name="Henrissat B."/>
            <person name="Drula E."/>
            <person name="Hughes K.W."/>
            <person name="Mata J.L."/>
            <person name="Ishikawa N.K."/>
            <person name="Vargas-Isla R."/>
            <person name="Ushijima S."/>
            <person name="Smith C.A."/>
            <person name="Ahrendt S."/>
            <person name="Andreopoulos W."/>
            <person name="He G."/>
            <person name="Labutti K."/>
            <person name="Lipzen A."/>
            <person name="Ng V."/>
            <person name="Riley R."/>
            <person name="Sandor L."/>
            <person name="Barry K."/>
            <person name="Martinez A.T."/>
            <person name="Xiao Y."/>
            <person name="Gibbons J.G."/>
            <person name="Terashima K."/>
            <person name="Grigoriev I.V."/>
            <person name="Hibbett D.S."/>
        </authorList>
    </citation>
    <scope>NUCLEOTIDE SEQUENCE</scope>
    <source>
        <strain evidence="2">JLM2183</strain>
    </source>
</reference>
<dbReference type="EMBL" id="JAOTPV010000016">
    <property type="protein sequence ID" value="KAJ4474383.1"/>
    <property type="molecule type" value="Genomic_DNA"/>
</dbReference>
<evidence type="ECO:0000313" key="3">
    <source>
        <dbReference type="Proteomes" id="UP001150266"/>
    </source>
</evidence>
<gene>
    <name evidence="2" type="ORF">J3R30DRAFT_3707254</name>
</gene>